<dbReference type="STRING" id="1335309.GA0116948_109106"/>
<dbReference type="RefSeq" id="WP_123891804.1">
    <property type="nucleotide sequence ID" value="NZ_FMAR01000009.1"/>
</dbReference>
<name>A0A1C4EQ05_9BACT</name>
<evidence type="ECO:0000313" key="2">
    <source>
        <dbReference type="Proteomes" id="UP000242818"/>
    </source>
</evidence>
<dbReference type="Proteomes" id="UP000242818">
    <property type="component" value="Unassembled WGS sequence"/>
</dbReference>
<proteinExistence type="predicted"/>
<sequence>MFRGPIDQQRLMKIFSNHTDRQLFISHYDFSATDRHNRFYKSFVDDHCLAENTDMLIAVMELSMKMDYFKEELVNQAWSVYETKKFFFRLNFLDYLFFFKNKIDAALYLEINEAIFTNSLNVEVTFQAAINLYDLTRYYAPYLYISLKRACRSSDYYIFYKIVQFLEEEKGLNDHAIVLVYVKELLNDACLILPGNHRLSLMKRLEQLG</sequence>
<protein>
    <submittedName>
        <fullName evidence="1">Uncharacterized protein</fullName>
    </submittedName>
</protein>
<organism evidence="1 2">
    <name type="scientific">Chitinophaga costaii</name>
    <dbReference type="NCBI Taxonomy" id="1335309"/>
    <lineage>
        <taxon>Bacteria</taxon>
        <taxon>Pseudomonadati</taxon>
        <taxon>Bacteroidota</taxon>
        <taxon>Chitinophagia</taxon>
        <taxon>Chitinophagales</taxon>
        <taxon>Chitinophagaceae</taxon>
        <taxon>Chitinophaga</taxon>
    </lineage>
</organism>
<dbReference type="EMBL" id="FMAR01000009">
    <property type="protein sequence ID" value="SCC45684.1"/>
    <property type="molecule type" value="Genomic_DNA"/>
</dbReference>
<reference evidence="1 2" key="1">
    <citation type="submission" date="2016-08" db="EMBL/GenBank/DDBJ databases">
        <authorList>
            <person name="Seilhamer J.J."/>
        </authorList>
    </citation>
    <scope>NUCLEOTIDE SEQUENCE [LARGE SCALE GENOMIC DNA]</scope>
    <source>
        <strain evidence="1 2">A37T2</strain>
    </source>
</reference>
<evidence type="ECO:0000313" key="1">
    <source>
        <dbReference type="EMBL" id="SCC45684.1"/>
    </source>
</evidence>
<gene>
    <name evidence="1" type="ORF">GA0116948_109106</name>
</gene>
<keyword evidence="2" id="KW-1185">Reference proteome</keyword>
<dbReference type="AlphaFoldDB" id="A0A1C4EQ05"/>
<accession>A0A1C4EQ05</accession>